<organism evidence="2 3">
    <name type="scientific">Actinocorallia longicatena</name>
    <dbReference type="NCBI Taxonomy" id="111803"/>
    <lineage>
        <taxon>Bacteria</taxon>
        <taxon>Bacillati</taxon>
        <taxon>Actinomycetota</taxon>
        <taxon>Actinomycetes</taxon>
        <taxon>Streptosporangiales</taxon>
        <taxon>Thermomonosporaceae</taxon>
        <taxon>Actinocorallia</taxon>
    </lineage>
</organism>
<evidence type="ECO:0000259" key="1">
    <source>
        <dbReference type="Pfam" id="PF12706"/>
    </source>
</evidence>
<dbReference type="Proteomes" id="UP001501237">
    <property type="component" value="Unassembled WGS sequence"/>
</dbReference>
<dbReference type="EMBL" id="BAAAUV010000006">
    <property type="protein sequence ID" value="GAA3210933.1"/>
    <property type="molecule type" value="Genomic_DNA"/>
</dbReference>
<dbReference type="InterPro" id="IPR036866">
    <property type="entry name" value="RibonucZ/Hydroxyglut_hydro"/>
</dbReference>
<dbReference type="PANTHER" id="PTHR15032:SF4">
    <property type="entry name" value="N-ACYL-PHOSPHATIDYLETHANOLAMINE-HYDROLYZING PHOSPHOLIPASE D"/>
    <property type="match status" value="1"/>
</dbReference>
<dbReference type="SUPFAM" id="SSF56281">
    <property type="entry name" value="Metallo-hydrolase/oxidoreductase"/>
    <property type="match status" value="1"/>
</dbReference>
<proteinExistence type="predicted"/>
<protein>
    <submittedName>
        <fullName evidence="2">MBL fold metallo-hydrolase</fullName>
    </submittedName>
</protein>
<gene>
    <name evidence="2" type="ORF">GCM10010468_29200</name>
</gene>
<comment type="caution">
    <text evidence="2">The sequence shown here is derived from an EMBL/GenBank/DDBJ whole genome shotgun (WGS) entry which is preliminary data.</text>
</comment>
<dbReference type="Gene3D" id="3.60.15.10">
    <property type="entry name" value="Ribonuclease Z/Hydroxyacylglutathione hydrolase-like"/>
    <property type="match status" value="1"/>
</dbReference>
<name>A0ABP6Q870_9ACTN</name>
<dbReference type="InterPro" id="IPR001279">
    <property type="entry name" value="Metallo-B-lactamas"/>
</dbReference>
<evidence type="ECO:0000313" key="2">
    <source>
        <dbReference type="EMBL" id="GAA3210933.1"/>
    </source>
</evidence>
<sequence>MSVSVDTVTKIRIGLAAATAAAAWAFRDVLPALGALSPGDRVKRSPHYRDGTFHNQGVSPNKARPGLVPGEFLRREQRQPLRPVPLRTPEFAAPAADASDPAELSVHWLGHGTSVVEIDGRRVLFDPVFSDRVSPSGIVGPKRVHPVPVRAEDLPRLDVIAISHDHYDHLDLPSVRTLLQTQDAPFVVPLGVGAHLEKWGVPAGRIVELDWDEHAVVAGLKITATPSYHFSGRGLKRNPTLWCSFVVATGTEPGRPETKVFYTGDSGYFDGYARIGEQHGPFDLTLMQVGAYSDAWSDIHMTPEEAVTAHLDLRGGLLVPVHWATFVLAMHPWAEPARRLLEDAEARGVTVAIPRPGERVEVAAPPKPDGWWEELA</sequence>
<evidence type="ECO:0000313" key="3">
    <source>
        <dbReference type="Proteomes" id="UP001501237"/>
    </source>
</evidence>
<accession>A0ABP6Q870</accession>
<reference evidence="3" key="1">
    <citation type="journal article" date="2019" name="Int. J. Syst. Evol. Microbiol.">
        <title>The Global Catalogue of Microorganisms (GCM) 10K type strain sequencing project: providing services to taxonomists for standard genome sequencing and annotation.</title>
        <authorList>
            <consortium name="The Broad Institute Genomics Platform"/>
            <consortium name="The Broad Institute Genome Sequencing Center for Infectious Disease"/>
            <person name="Wu L."/>
            <person name="Ma J."/>
        </authorList>
    </citation>
    <scope>NUCLEOTIDE SEQUENCE [LARGE SCALE GENOMIC DNA]</scope>
    <source>
        <strain evidence="3">JCM 9377</strain>
    </source>
</reference>
<keyword evidence="3" id="KW-1185">Reference proteome</keyword>
<dbReference type="Pfam" id="PF12706">
    <property type="entry name" value="Lactamase_B_2"/>
    <property type="match status" value="1"/>
</dbReference>
<feature type="domain" description="Metallo-beta-lactamase" evidence="1">
    <location>
        <begin position="121"/>
        <end position="323"/>
    </location>
</feature>
<dbReference type="PANTHER" id="PTHR15032">
    <property type="entry name" value="N-ACYL-PHOSPHATIDYLETHANOLAMINE-HYDROLYZING PHOSPHOLIPASE D"/>
    <property type="match status" value="1"/>
</dbReference>